<dbReference type="AlphaFoldDB" id="A0A7T1WUM4"/>
<keyword evidence="3" id="KW-1133">Transmembrane helix</keyword>
<dbReference type="Pfam" id="PF07228">
    <property type="entry name" value="SpoIIE"/>
    <property type="match status" value="1"/>
</dbReference>
<evidence type="ECO:0000256" key="3">
    <source>
        <dbReference type="SAM" id="Phobius"/>
    </source>
</evidence>
<feature type="transmembrane region" description="Helical" evidence="3">
    <location>
        <begin position="37"/>
        <end position="56"/>
    </location>
</feature>
<accession>A0A7T1WUM4</accession>
<proteinExistence type="predicted"/>
<dbReference type="EMBL" id="CP048882">
    <property type="protein sequence ID" value="QPP09774.1"/>
    <property type="molecule type" value="Genomic_DNA"/>
</dbReference>
<dbReference type="PANTHER" id="PTHR43156:SF2">
    <property type="entry name" value="STAGE II SPORULATION PROTEIN E"/>
    <property type="match status" value="1"/>
</dbReference>
<keyword evidence="3" id="KW-0472">Membrane</keyword>
<dbReference type="PANTHER" id="PTHR43156">
    <property type="entry name" value="STAGE II SPORULATION PROTEIN E-RELATED"/>
    <property type="match status" value="1"/>
</dbReference>
<feature type="region of interest" description="Disordered" evidence="2">
    <location>
        <begin position="1"/>
        <end position="31"/>
    </location>
</feature>
<evidence type="ECO:0000313" key="5">
    <source>
        <dbReference type="EMBL" id="QPP09774.1"/>
    </source>
</evidence>
<feature type="region of interest" description="Disordered" evidence="2">
    <location>
        <begin position="244"/>
        <end position="265"/>
    </location>
</feature>
<evidence type="ECO:0000313" key="6">
    <source>
        <dbReference type="Proteomes" id="UP000595046"/>
    </source>
</evidence>
<protein>
    <submittedName>
        <fullName evidence="5">Serine/threonine-protein phosphatase</fullName>
    </submittedName>
</protein>
<feature type="compositionally biased region" description="Low complexity" evidence="2">
    <location>
        <begin position="252"/>
        <end position="264"/>
    </location>
</feature>
<sequence length="448" mass="46909">MTADQRTRVGVSSSGPAGADTADRGTRATHDSRNWSVRRAVGFAVPALWAAGVVVWELLLPVNTHALALLAATPALACAGTGARSGVWLGGGCALLALYPVGSVPVYEEIGSRAGMCGAIISVAMASCFTMRRRVRLTDELARIREVATAAQQALIRPLPPHIEGLTVAAGYLSSARGAAVGGDLYDAVATAHGVRIVIGDVRGHGLGAVGTVAAVLGSFREAAHDEPRLERVPYRLERALERHLDDRRHAPSGSPESGAAAESVEVDEEFVTVLLLEVRADGEVTAVNCGHPWPYRLTIGQDGPCRSEPVTTAEPLPPLGMLPLPSGGPSPRRMQLPPGEGLFLYTDGAEDARDADGRSFPLPDVLTAALFAQRGKGRGETDAAGVVEPADIVDSVRRALLRHAGGRLPDDVALLALRNDRCRVHGQTREPPSQLAAPDASLLCSCP</sequence>
<evidence type="ECO:0000256" key="2">
    <source>
        <dbReference type="SAM" id="MobiDB-lite"/>
    </source>
</evidence>
<evidence type="ECO:0000259" key="4">
    <source>
        <dbReference type="SMART" id="SM00331"/>
    </source>
</evidence>
<feature type="domain" description="PPM-type phosphatase" evidence="4">
    <location>
        <begin position="166"/>
        <end position="420"/>
    </location>
</feature>
<dbReference type="Proteomes" id="UP000595046">
    <property type="component" value="Chromosome"/>
</dbReference>
<name>A0A7T1WUM4_9ACTN</name>
<gene>
    <name evidence="5" type="ORF">G4Z16_28935</name>
</gene>
<keyword evidence="6" id="KW-1185">Reference proteome</keyword>
<feature type="compositionally biased region" description="Basic and acidic residues" evidence="2">
    <location>
        <begin position="21"/>
        <end position="31"/>
    </location>
</feature>
<dbReference type="Gene3D" id="3.60.40.10">
    <property type="entry name" value="PPM-type phosphatase domain"/>
    <property type="match status" value="1"/>
</dbReference>
<dbReference type="InterPro" id="IPR036457">
    <property type="entry name" value="PPM-type-like_dom_sf"/>
</dbReference>
<keyword evidence="1" id="KW-0378">Hydrolase</keyword>
<organism evidence="5 6">
    <name type="scientific">Streptomyces bathyalis</name>
    <dbReference type="NCBI Taxonomy" id="2710756"/>
    <lineage>
        <taxon>Bacteria</taxon>
        <taxon>Bacillati</taxon>
        <taxon>Actinomycetota</taxon>
        <taxon>Actinomycetes</taxon>
        <taxon>Kitasatosporales</taxon>
        <taxon>Streptomycetaceae</taxon>
        <taxon>Streptomyces</taxon>
    </lineage>
</organism>
<evidence type="ECO:0000256" key="1">
    <source>
        <dbReference type="ARBA" id="ARBA00022801"/>
    </source>
</evidence>
<keyword evidence="3" id="KW-0812">Transmembrane</keyword>
<dbReference type="InterPro" id="IPR052016">
    <property type="entry name" value="Bact_Sigma-Reg"/>
</dbReference>
<dbReference type="InterPro" id="IPR001932">
    <property type="entry name" value="PPM-type_phosphatase-like_dom"/>
</dbReference>
<reference evidence="6" key="1">
    <citation type="submission" date="2020-02" db="EMBL/GenBank/DDBJ databases">
        <title>Streptomyces sp. ASO4wet.</title>
        <authorList>
            <person name="Risdian C."/>
            <person name="Landwehr W."/>
            <person name="Schupp P."/>
            <person name="Wink J."/>
        </authorList>
    </citation>
    <scope>NUCLEOTIDE SEQUENCE [LARGE SCALE GENOMIC DNA]</scope>
    <source>
        <strain evidence="6">ASO4wet</strain>
    </source>
</reference>
<dbReference type="GO" id="GO:0016791">
    <property type="term" value="F:phosphatase activity"/>
    <property type="evidence" value="ECO:0007669"/>
    <property type="project" value="TreeGrafter"/>
</dbReference>
<dbReference type="KEGG" id="sbat:G4Z16_28935"/>
<dbReference type="SMART" id="SM00331">
    <property type="entry name" value="PP2C_SIG"/>
    <property type="match status" value="1"/>
</dbReference>